<evidence type="ECO:0000256" key="1">
    <source>
        <dbReference type="SAM" id="MobiDB-lite"/>
    </source>
</evidence>
<accession>A0ABN2VZ60</accession>
<gene>
    <name evidence="2" type="ORF">GCM10009821_17750</name>
</gene>
<dbReference type="Gene3D" id="1.10.620.20">
    <property type="entry name" value="Ribonucleotide Reductase, subunit A"/>
    <property type="match status" value="1"/>
</dbReference>
<protein>
    <submittedName>
        <fullName evidence="2">Diiron oxygenase</fullName>
    </submittedName>
</protein>
<dbReference type="InterPro" id="IPR009078">
    <property type="entry name" value="Ferritin-like_SF"/>
</dbReference>
<reference evidence="2 3" key="1">
    <citation type="journal article" date="2019" name="Int. J. Syst. Evol. Microbiol.">
        <title>The Global Catalogue of Microorganisms (GCM) 10K type strain sequencing project: providing services to taxonomists for standard genome sequencing and annotation.</title>
        <authorList>
            <consortium name="The Broad Institute Genomics Platform"/>
            <consortium name="The Broad Institute Genome Sequencing Center for Infectious Disease"/>
            <person name="Wu L."/>
            <person name="Ma J."/>
        </authorList>
    </citation>
    <scope>NUCLEOTIDE SEQUENCE [LARGE SCALE GENOMIC DNA]</scope>
    <source>
        <strain evidence="2 3">JCM 15749</strain>
    </source>
</reference>
<dbReference type="Proteomes" id="UP001501480">
    <property type="component" value="Unassembled WGS sequence"/>
</dbReference>
<feature type="region of interest" description="Disordered" evidence="1">
    <location>
        <begin position="1"/>
        <end position="25"/>
    </location>
</feature>
<comment type="caution">
    <text evidence="2">The sequence shown here is derived from an EMBL/GenBank/DDBJ whole genome shotgun (WGS) entry which is preliminary data.</text>
</comment>
<dbReference type="InterPro" id="IPR025859">
    <property type="entry name" value="AurF/CmlI"/>
</dbReference>
<dbReference type="SUPFAM" id="SSF47240">
    <property type="entry name" value="Ferritin-like"/>
    <property type="match status" value="1"/>
</dbReference>
<organism evidence="2 3">
    <name type="scientific">Aeromicrobium halocynthiae</name>
    <dbReference type="NCBI Taxonomy" id="560557"/>
    <lineage>
        <taxon>Bacteria</taxon>
        <taxon>Bacillati</taxon>
        <taxon>Actinomycetota</taxon>
        <taxon>Actinomycetes</taxon>
        <taxon>Propionibacteriales</taxon>
        <taxon>Nocardioidaceae</taxon>
        <taxon>Aeromicrobium</taxon>
    </lineage>
</organism>
<keyword evidence="3" id="KW-1185">Reference proteome</keyword>
<name>A0ABN2VZ60_9ACTN</name>
<evidence type="ECO:0000313" key="2">
    <source>
        <dbReference type="EMBL" id="GAA2078369.1"/>
    </source>
</evidence>
<dbReference type="Pfam" id="PF11583">
    <property type="entry name" value="AurF"/>
    <property type="match status" value="1"/>
</dbReference>
<evidence type="ECO:0000313" key="3">
    <source>
        <dbReference type="Proteomes" id="UP001501480"/>
    </source>
</evidence>
<dbReference type="InterPro" id="IPR012348">
    <property type="entry name" value="RNR-like"/>
</dbReference>
<sequence>MSDVERRASPPNPAEEPDMTLTDPETTTVTAERFRDAVDSDGVLERLLSSSATLSYDPEKEVDWDAPLEPLHDGVNPEWCTLYGTDLWERMGPEQRALLTRHEAASVASIGIWFEMLLQQMLLEDIYAKDYASPEFQFALTEIADECRHSIMFARGSQLIAGRSYKPAKGLHRAARLLKWIAKGEVAYTSILVAEEVLDVMQRDWMRGESVNPAVKTICKIHVVEESRHMKFARHETLEAMKGAGRIRRQVSAAMIAMVGYFIVKSLVQPDVYAEAGLDVKEARKAAASNSHHQSLMRLSCVHLMDFLSEAGLLTSFAKRMYRRVHMI</sequence>
<dbReference type="EMBL" id="BAAAPY010000005">
    <property type="protein sequence ID" value="GAA2078369.1"/>
    <property type="molecule type" value="Genomic_DNA"/>
</dbReference>
<proteinExistence type="predicted"/>